<comment type="subunit">
    <text evidence="3">Homotetramer.</text>
</comment>
<dbReference type="InterPro" id="IPR020672">
    <property type="entry name" value="Ribose5P_isomerase_typA_subgr"/>
</dbReference>
<dbReference type="GO" id="GO:0004751">
    <property type="term" value="F:ribose-5-phosphate isomerase activity"/>
    <property type="evidence" value="ECO:0007669"/>
    <property type="project" value="UniProtKB-UniRule"/>
</dbReference>
<dbReference type="SUPFAM" id="SSF75445">
    <property type="entry name" value="D-ribose-5-phosphate isomerase (RpiA), lid domain"/>
    <property type="match status" value="1"/>
</dbReference>
<comment type="subunit">
    <text evidence="5">Homodimer.</text>
</comment>
<keyword evidence="7" id="KW-1185">Reference proteome</keyword>
<dbReference type="NCBIfam" id="NF001924">
    <property type="entry name" value="PRK00702.1"/>
    <property type="match status" value="1"/>
</dbReference>
<feature type="binding site" evidence="5">
    <location>
        <position position="133"/>
    </location>
    <ligand>
        <name>substrate</name>
    </ligand>
</feature>
<protein>
    <recommendedName>
        <fullName evidence="5">Ribose-5-phosphate isomerase A</fullName>
        <ecNumber evidence="5">5.3.1.6</ecNumber>
    </recommendedName>
    <alternativeName>
        <fullName evidence="5">Phosphoriboisomerase A</fullName>
        <shortName evidence="5">PRI</shortName>
    </alternativeName>
</protein>
<reference evidence="6" key="1">
    <citation type="submission" date="2022-11" db="EMBL/GenBank/DDBJ databases">
        <title>Complete genome sequence of Methanogenium organophilum DSM 3596.</title>
        <authorList>
            <person name="Chen S.-C."/>
            <person name="Lai S.-J."/>
            <person name="You Y.-T."/>
        </authorList>
    </citation>
    <scope>NUCLEOTIDE SEQUENCE</scope>
    <source>
        <strain evidence="6">DSM 3596</strain>
    </source>
</reference>
<accession>A0A9X9S403</accession>
<dbReference type="AlphaFoldDB" id="A0A9X9S403"/>
<dbReference type="Pfam" id="PF06026">
    <property type="entry name" value="Rib_5-P_isom_A"/>
    <property type="match status" value="1"/>
</dbReference>
<comment type="similarity">
    <text evidence="2 5">Belongs to the ribose 5-phosphate isomerase family.</text>
</comment>
<dbReference type="KEGG" id="mou:OU421_12745"/>
<dbReference type="EMBL" id="CP113361">
    <property type="protein sequence ID" value="WAI01261.1"/>
    <property type="molecule type" value="Genomic_DNA"/>
</dbReference>
<dbReference type="EC" id="5.3.1.6" evidence="5"/>
<dbReference type="FunFam" id="3.40.50.1360:FF:000001">
    <property type="entry name" value="Ribose-5-phosphate isomerase A"/>
    <property type="match status" value="1"/>
</dbReference>
<dbReference type="InterPro" id="IPR004788">
    <property type="entry name" value="Ribose5P_isomerase_type_A"/>
</dbReference>
<dbReference type="GO" id="GO:0009052">
    <property type="term" value="P:pentose-phosphate shunt, non-oxidative branch"/>
    <property type="evidence" value="ECO:0007669"/>
    <property type="project" value="UniProtKB-UniRule"/>
</dbReference>
<dbReference type="RefSeq" id="WP_268186485.1">
    <property type="nucleotide sequence ID" value="NZ_CP113361.1"/>
</dbReference>
<dbReference type="FunFam" id="3.30.70.260:FF:000018">
    <property type="entry name" value="Ribose-5-phosphate isomerase A"/>
    <property type="match status" value="1"/>
</dbReference>
<dbReference type="PANTHER" id="PTHR11934:SF0">
    <property type="entry name" value="RIBOSE-5-PHOSPHATE ISOMERASE"/>
    <property type="match status" value="1"/>
</dbReference>
<sequence length="237" mass="25228">MYMTSSSVGESDQNVSKKNAGYYAAELVRDGMVVGLGTGSTVFYAMERLAEKIRDGMNIVGIPTSYQAECRAREYGIPLATLHDYTELDIAIDGADQIDPKGFLIKGRGAAQTQERCVAAASRLFVVVADVSKQTPSLSAPVPVEVIPSAASLAAKMLSAMGGTPVVREGVKKDGPVITDNGNWIIDCTFAEIPDPLALETDINNIPGVLSCGIFAEFTEKSKIVIGKKESAEIMLF</sequence>
<comment type="pathway">
    <text evidence="5">Carbohydrate degradation; pentose phosphate pathway; D-ribose 5-phosphate from D-ribulose 5-phosphate (non-oxidative stage): step 1/1.</text>
</comment>
<feature type="binding site" evidence="5">
    <location>
        <begin position="38"/>
        <end position="41"/>
    </location>
    <ligand>
        <name>substrate</name>
    </ligand>
</feature>
<comment type="function">
    <text evidence="5">Catalyzes the reversible conversion of ribose-5-phosphate to ribulose 5-phosphate.</text>
</comment>
<dbReference type="Gene3D" id="3.40.50.1360">
    <property type="match status" value="1"/>
</dbReference>
<organism evidence="6 7">
    <name type="scientific">Methanogenium organophilum</name>
    <dbReference type="NCBI Taxonomy" id="2199"/>
    <lineage>
        <taxon>Archaea</taxon>
        <taxon>Methanobacteriati</taxon>
        <taxon>Methanobacteriota</taxon>
        <taxon>Stenosarchaea group</taxon>
        <taxon>Methanomicrobia</taxon>
        <taxon>Methanomicrobiales</taxon>
        <taxon>Methanomicrobiaceae</taxon>
        <taxon>Methanogenium</taxon>
    </lineage>
</organism>
<evidence type="ECO:0000313" key="6">
    <source>
        <dbReference type="EMBL" id="WAI01261.1"/>
    </source>
</evidence>
<dbReference type="GeneID" id="76835985"/>
<gene>
    <name evidence="5 6" type="primary">rpiA</name>
    <name evidence="6" type="ORF">OU421_12745</name>
</gene>
<feature type="binding site" evidence="5">
    <location>
        <begin position="93"/>
        <end position="96"/>
    </location>
    <ligand>
        <name>substrate</name>
    </ligand>
</feature>
<dbReference type="GO" id="GO:0005829">
    <property type="term" value="C:cytosol"/>
    <property type="evidence" value="ECO:0007669"/>
    <property type="project" value="TreeGrafter"/>
</dbReference>
<feature type="binding site" evidence="5">
    <location>
        <begin position="106"/>
        <end position="109"/>
    </location>
    <ligand>
        <name>substrate</name>
    </ligand>
</feature>
<comment type="catalytic activity">
    <reaction evidence="1 5">
        <text>aldehydo-D-ribose 5-phosphate = D-ribulose 5-phosphate</text>
        <dbReference type="Rhea" id="RHEA:14657"/>
        <dbReference type="ChEBI" id="CHEBI:58121"/>
        <dbReference type="ChEBI" id="CHEBI:58273"/>
        <dbReference type="EC" id="5.3.1.6"/>
    </reaction>
</comment>
<dbReference type="CDD" id="cd01398">
    <property type="entry name" value="RPI_A"/>
    <property type="match status" value="1"/>
</dbReference>
<dbReference type="NCBIfam" id="TIGR00021">
    <property type="entry name" value="rpiA"/>
    <property type="match status" value="1"/>
</dbReference>
<feature type="active site" description="Proton acceptor" evidence="5">
    <location>
        <position position="115"/>
    </location>
</feature>
<evidence type="ECO:0000256" key="4">
    <source>
        <dbReference type="ARBA" id="ARBA00023235"/>
    </source>
</evidence>
<dbReference type="Gene3D" id="3.30.70.260">
    <property type="match status" value="1"/>
</dbReference>
<dbReference type="GO" id="GO:0006014">
    <property type="term" value="P:D-ribose metabolic process"/>
    <property type="evidence" value="ECO:0007669"/>
    <property type="project" value="TreeGrafter"/>
</dbReference>
<evidence type="ECO:0000256" key="3">
    <source>
        <dbReference type="ARBA" id="ARBA00011881"/>
    </source>
</evidence>
<dbReference type="InterPro" id="IPR037171">
    <property type="entry name" value="NagB/RpiA_transferase-like"/>
</dbReference>
<dbReference type="SUPFAM" id="SSF100950">
    <property type="entry name" value="NagB/RpiA/CoA transferase-like"/>
    <property type="match status" value="1"/>
</dbReference>
<dbReference type="Proteomes" id="UP001163096">
    <property type="component" value="Chromosome"/>
</dbReference>
<proteinExistence type="inferred from homology"/>
<evidence type="ECO:0000256" key="5">
    <source>
        <dbReference type="HAMAP-Rule" id="MF_00170"/>
    </source>
</evidence>
<evidence type="ECO:0000313" key="7">
    <source>
        <dbReference type="Proteomes" id="UP001163096"/>
    </source>
</evidence>
<evidence type="ECO:0000256" key="1">
    <source>
        <dbReference type="ARBA" id="ARBA00001713"/>
    </source>
</evidence>
<evidence type="ECO:0000256" key="2">
    <source>
        <dbReference type="ARBA" id="ARBA00008088"/>
    </source>
</evidence>
<dbReference type="HAMAP" id="MF_00170">
    <property type="entry name" value="Rib_5P_isom_A"/>
    <property type="match status" value="1"/>
</dbReference>
<keyword evidence="4 5" id="KW-0413">Isomerase</keyword>
<name>A0A9X9S403_METOG</name>
<dbReference type="PANTHER" id="PTHR11934">
    <property type="entry name" value="RIBOSE-5-PHOSPHATE ISOMERASE"/>
    <property type="match status" value="1"/>
</dbReference>